<dbReference type="InterPro" id="IPR004636">
    <property type="entry name" value="AcOrn/SuccOrn_fam"/>
</dbReference>
<comment type="pathway">
    <text evidence="5">Amino-acid biosynthesis; L-arginine biosynthesis; N(2)-acetyl-L-ornithine from L-glutamate: step 4/4.</text>
</comment>
<dbReference type="Gene3D" id="3.40.640.10">
    <property type="entry name" value="Type I PLP-dependent aspartate aminotransferase-like (Major domain)"/>
    <property type="match status" value="1"/>
</dbReference>
<evidence type="ECO:0000256" key="5">
    <source>
        <dbReference type="HAMAP-Rule" id="MF_01107"/>
    </source>
</evidence>
<evidence type="ECO:0000256" key="3">
    <source>
        <dbReference type="ARBA" id="ARBA00022679"/>
    </source>
</evidence>
<dbReference type="NCBIfam" id="NF002325">
    <property type="entry name" value="PRK01278.1"/>
    <property type="match status" value="1"/>
</dbReference>
<evidence type="ECO:0000256" key="4">
    <source>
        <dbReference type="ARBA" id="ARBA00022898"/>
    </source>
</evidence>
<evidence type="ECO:0000313" key="6">
    <source>
        <dbReference type="EMBL" id="MBA2175049.1"/>
    </source>
</evidence>
<organism evidence="6 7">
    <name type="scientific">Halobacillus locisalis</name>
    <dbReference type="NCBI Taxonomy" id="220753"/>
    <lineage>
        <taxon>Bacteria</taxon>
        <taxon>Bacillati</taxon>
        <taxon>Bacillota</taxon>
        <taxon>Bacilli</taxon>
        <taxon>Bacillales</taxon>
        <taxon>Bacillaceae</taxon>
        <taxon>Halobacillus</taxon>
    </lineage>
</organism>
<dbReference type="NCBIfam" id="TIGR00707">
    <property type="entry name" value="argD"/>
    <property type="match status" value="1"/>
</dbReference>
<feature type="binding site" evidence="5">
    <location>
        <position position="264"/>
    </location>
    <ligand>
        <name>pyridoxal 5'-phosphate</name>
        <dbReference type="ChEBI" id="CHEBI:597326"/>
    </ligand>
</feature>
<dbReference type="InterPro" id="IPR015424">
    <property type="entry name" value="PyrdxlP-dep_Trfase"/>
</dbReference>
<dbReference type="InterPro" id="IPR050103">
    <property type="entry name" value="Class-III_PLP-dep_AT"/>
</dbReference>
<keyword evidence="2 5" id="KW-0028">Amino-acid biosynthesis</keyword>
<comment type="subcellular location">
    <subcellularLocation>
        <location evidence="5">Cytoplasm</location>
    </subcellularLocation>
</comment>
<evidence type="ECO:0000256" key="2">
    <source>
        <dbReference type="ARBA" id="ARBA00022605"/>
    </source>
</evidence>
<reference evidence="6 7" key="1">
    <citation type="journal article" date="2004" name="Extremophiles">
        <title>Halobacillus locisalis sp. nov., a halophilic bacterium isolated from a marine solar saltern of the Yellow Sea in Korea.</title>
        <authorList>
            <person name="Yoon J.H."/>
            <person name="Kang K.H."/>
            <person name="Oh T.K."/>
            <person name="Park Y.H."/>
        </authorList>
    </citation>
    <scope>NUCLEOTIDE SEQUENCE [LARGE SCALE GENOMIC DNA]</scope>
    <source>
        <strain evidence="6 7">KCTC 3788</strain>
    </source>
</reference>
<dbReference type="Pfam" id="PF00202">
    <property type="entry name" value="Aminotran_3"/>
    <property type="match status" value="1"/>
</dbReference>
<keyword evidence="3 5" id="KW-0808">Transferase</keyword>
<keyword evidence="1 5" id="KW-0032">Aminotransferase</keyword>
<dbReference type="InterPro" id="IPR015421">
    <property type="entry name" value="PyrdxlP-dep_Trfase_major"/>
</dbReference>
<dbReference type="GO" id="GO:0003992">
    <property type="term" value="F:N2-acetyl-L-ornithine:2-oxoglutarate 5-aminotransferase activity"/>
    <property type="evidence" value="ECO:0007669"/>
    <property type="project" value="UniProtKB-UniRule"/>
</dbReference>
<dbReference type="AlphaFoldDB" id="A0A838CTA3"/>
<dbReference type="PANTHER" id="PTHR11986:SF79">
    <property type="entry name" value="ACETYLORNITHINE AMINOTRANSFERASE, MITOCHONDRIAL"/>
    <property type="match status" value="1"/>
</dbReference>
<dbReference type="PROSITE" id="PS00600">
    <property type="entry name" value="AA_TRANSFER_CLASS_3"/>
    <property type="match status" value="1"/>
</dbReference>
<sequence>MSLFPTYNRFPLTIVSGSGTKVQDNQGKEYLDFVSGIAVCNLGHRPPEVQAALQKQLDEVWHVSNLYQIPQQEKAAELLTEATNLDHVFFCNSGAEANEAAIKLARKHTQKEKIVTFKQSFHGRTFATMSATGQEKIHEGYGSLLPTFDYLPFNDVEAVNGLEGDDVAAIMVEVIQGEGGVVPGTEAFLQSVEQKCKELGALLIIDEVQTGIGRTGAPFAHQLFGLDPDIVTSAKGLGSGFPVGAMLGKASLVDSFQAGAHGSTFGGNPLASAAVCATVETIFNPSFLEEVQAKGQFFMQKLEQSVLPLPMVREIRGKGLMIGMQIDGQAIDLVHRLREQGLLTVVAGPHVLRLLPPLTASYGEIEKAVVLIEQVLQEQERLQNV</sequence>
<dbReference type="GO" id="GO:0006526">
    <property type="term" value="P:L-arginine biosynthetic process"/>
    <property type="evidence" value="ECO:0007669"/>
    <property type="project" value="UniProtKB-UniRule"/>
</dbReference>
<feature type="binding site" evidence="5">
    <location>
        <begin position="206"/>
        <end position="209"/>
    </location>
    <ligand>
        <name>pyridoxal 5'-phosphate</name>
        <dbReference type="ChEBI" id="CHEBI:597326"/>
    </ligand>
</feature>
<dbReference type="Proteomes" id="UP000571017">
    <property type="component" value="Unassembled WGS sequence"/>
</dbReference>
<comment type="caution">
    <text evidence="6">The sequence shown here is derived from an EMBL/GenBank/DDBJ whole genome shotgun (WGS) entry which is preliminary data.</text>
</comment>
<feature type="binding site" evidence="5">
    <location>
        <position position="263"/>
    </location>
    <ligand>
        <name>N(2)-acetyl-L-ornithine</name>
        <dbReference type="ChEBI" id="CHEBI:57805"/>
    </ligand>
</feature>
<dbReference type="InterPro" id="IPR005814">
    <property type="entry name" value="Aminotrans_3"/>
</dbReference>
<dbReference type="HAMAP" id="MF_01107">
    <property type="entry name" value="ArgD_aminotrans_3"/>
    <property type="match status" value="1"/>
</dbReference>
<dbReference type="GO" id="GO:0005737">
    <property type="term" value="C:cytoplasm"/>
    <property type="evidence" value="ECO:0007669"/>
    <property type="project" value="UniProtKB-SubCell"/>
</dbReference>
<protein>
    <recommendedName>
        <fullName evidence="5">Acetylornithine aminotransferase</fullName>
        <shortName evidence="5">ACOAT</shortName>
        <ecNumber evidence="5">2.6.1.11</ecNumber>
    </recommendedName>
</protein>
<dbReference type="Gene3D" id="3.90.1150.10">
    <property type="entry name" value="Aspartate Aminotransferase, domain 1"/>
    <property type="match status" value="1"/>
</dbReference>
<keyword evidence="5" id="KW-0963">Cytoplasm</keyword>
<dbReference type="EMBL" id="JACEFG010000002">
    <property type="protein sequence ID" value="MBA2175049.1"/>
    <property type="molecule type" value="Genomic_DNA"/>
</dbReference>
<accession>A0A838CTA3</accession>
<dbReference type="UniPathway" id="UPA00068">
    <property type="reaction ID" value="UER00109"/>
</dbReference>
<comment type="catalytic activity">
    <reaction evidence="5">
        <text>N(2)-acetyl-L-ornithine + 2-oxoglutarate = N-acetyl-L-glutamate 5-semialdehyde + L-glutamate</text>
        <dbReference type="Rhea" id="RHEA:18049"/>
        <dbReference type="ChEBI" id="CHEBI:16810"/>
        <dbReference type="ChEBI" id="CHEBI:29123"/>
        <dbReference type="ChEBI" id="CHEBI:29985"/>
        <dbReference type="ChEBI" id="CHEBI:57805"/>
        <dbReference type="EC" id="2.6.1.11"/>
    </reaction>
</comment>
<dbReference type="InterPro" id="IPR015422">
    <property type="entry name" value="PyrdxlP-dep_Trfase_small"/>
</dbReference>
<feature type="binding site" evidence="5">
    <location>
        <position position="124"/>
    </location>
    <ligand>
        <name>N(2)-acetyl-L-ornithine</name>
        <dbReference type="ChEBI" id="CHEBI:57805"/>
    </ligand>
</feature>
<comment type="cofactor">
    <cofactor evidence="5">
        <name>pyridoxal 5'-phosphate</name>
        <dbReference type="ChEBI" id="CHEBI:597326"/>
    </cofactor>
    <text evidence="5">Binds 1 pyridoxal phosphate per subunit.</text>
</comment>
<proteinExistence type="inferred from homology"/>
<comment type="similarity">
    <text evidence="5">Belongs to the class-III pyridoxal-phosphate-dependent aminotransferase family. ArgD subfamily.</text>
</comment>
<dbReference type="PANTHER" id="PTHR11986">
    <property type="entry name" value="AMINOTRANSFERASE CLASS III"/>
    <property type="match status" value="1"/>
</dbReference>
<name>A0A838CTA3_9BACI</name>
<dbReference type="FunFam" id="3.40.640.10:FF:000004">
    <property type="entry name" value="Acetylornithine aminotransferase"/>
    <property type="match status" value="1"/>
</dbReference>
<feature type="binding site" evidence="5">
    <location>
        <begin position="94"/>
        <end position="95"/>
    </location>
    <ligand>
        <name>pyridoxal 5'-phosphate</name>
        <dbReference type="ChEBI" id="CHEBI:597326"/>
    </ligand>
</feature>
<evidence type="ECO:0000313" key="7">
    <source>
        <dbReference type="Proteomes" id="UP000571017"/>
    </source>
</evidence>
<comment type="subunit">
    <text evidence="5">Homodimer.</text>
</comment>
<dbReference type="GO" id="GO:0030170">
    <property type="term" value="F:pyridoxal phosphate binding"/>
    <property type="evidence" value="ECO:0007669"/>
    <property type="project" value="InterPro"/>
</dbReference>
<keyword evidence="4 5" id="KW-0663">Pyridoxal phosphate</keyword>
<dbReference type="NCBIfam" id="NF002797">
    <property type="entry name" value="PRK02936.1"/>
    <property type="match status" value="1"/>
</dbReference>
<keyword evidence="5" id="KW-0055">Arginine biosynthesis</keyword>
<keyword evidence="7" id="KW-1185">Reference proteome</keyword>
<dbReference type="RefSeq" id="WP_181472092.1">
    <property type="nucleotide sequence ID" value="NZ_JACEFG010000002.1"/>
</dbReference>
<dbReference type="SUPFAM" id="SSF53383">
    <property type="entry name" value="PLP-dependent transferases"/>
    <property type="match status" value="1"/>
</dbReference>
<evidence type="ECO:0000256" key="1">
    <source>
        <dbReference type="ARBA" id="ARBA00022576"/>
    </source>
</evidence>
<dbReference type="GO" id="GO:0042802">
    <property type="term" value="F:identical protein binding"/>
    <property type="evidence" value="ECO:0007669"/>
    <property type="project" value="TreeGrafter"/>
</dbReference>
<dbReference type="EC" id="2.6.1.11" evidence="5"/>
<gene>
    <name evidence="5" type="primary">argD</name>
    <name evidence="6" type="ORF">H0266_09110</name>
</gene>
<dbReference type="PIRSF" id="PIRSF000521">
    <property type="entry name" value="Transaminase_4ab_Lys_Orn"/>
    <property type="match status" value="1"/>
</dbReference>
<comment type="miscellaneous">
    <text evidence="5">May also have succinyldiaminopimelate aminotransferase activity, thus carrying out the corresponding step in lysine biosynthesis.</text>
</comment>
<feature type="modified residue" description="N6-(pyridoxal phosphate)lysine" evidence="5">
    <location>
        <position position="235"/>
    </location>
</feature>
<dbReference type="CDD" id="cd00610">
    <property type="entry name" value="OAT_like"/>
    <property type="match status" value="1"/>
</dbReference>
<dbReference type="InterPro" id="IPR049704">
    <property type="entry name" value="Aminotrans_3_PPA_site"/>
</dbReference>
<feature type="binding site" evidence="5">
    <location>
        <position position="121"/>
    </location>
    <ligand>
        <name>pyridoxal 5'-phosphate</name>
        <dbReference type="ChEBI" id="CHEBI:597326"/>
    </ligand>
</feature>